<dbReference type="GO" id="GO:0031625">
    <property type="term" value="F:ubiquitin protein ligase binding"/>
    <property type="evidence" value="ECO:0007669"/>
    <property type="project" value="InterPro"/>
</dbReference>
<dbReference type="AlphaFoldDB" id="A2FML2"/>
<dbReference type="VEuPathDB" id="TrichDB:TVAG_225020"/>
<dbReference type="FunFam" id="3.30.230.130:FF:000040">
    <property type="entry name" value="Uncharacterized protein"/>
    <property type="match status" value="1"/>
</dbReference>
<dbReference type="GO" id="GO:0005680">
    <property type="term" value="C:anaphase-promoting complex"/>
    <property type="evidence" value="ECO:0000318"/>
    <property type="project" value="GO_Central"/>
</dbReference>
<dbReference type="Pfam" id="PF26557">
    <property type="entry name" value="Cullin_AB"/>
    <property type="match status" value="1"/>
</dbReference>
<dbReference type="GO" id="GO:0007091">
    <property type="term" value="P:metaphase/anaphase transition of mitotic cell cycle"/>
    <property type="evidence" value="ECO:0000318"/>
    <property type="project" value="GO_Central"/>
</dbReference>
<dbReference type="STRING" id="5722.A2FML2"/>
<dbReference type="InterPro" id="IPR036317">
    <property type="entry name" value="Cullin_homology_sf"/>
</dbReference>
<dbReference type="KEGG" id="tva:4751575"/>
<dbReference type="GO" id="GO:0006511">
    <property type="term" value="P:ubiquitin-dependent protein catabolic process"/>
    <property type="evidence" value="ECO:0007669"/>
    <property type="project" value="InterPro"/>
</dbReference>
<evidence type="ECO:0000313" key="5">
    <source>
        <dbReference type="Proteomes" id="UP000001542"/>
    </source>
</evidence>
<dbReference type="SMR" id="A2FML2"/>
<gene>
    <name evidence="4" type="ORF">TVAG_225020</name>
</gene>
<dbReference type="PROSITE" id="PS50069">
    <property type="entry name" value="CULLIN_2"/>
    <property type="match status" value="1"/>
</dbReference>
<feature type="compositionally biased region" description="Basic and acidic residues" evidence="2">
    <location>
        <begin position="319"/>
        <end position="338"/>
    </location>
</feature>
<keyword evidence="5" id="KW-1185">Reference proteome</keyword>
<dbReference type="RefSeq" id="XP_001306780.1">
    <property type="nucleotide sequence ID" value="XM_001306779.1"/>
</dbReference>
<dbReference type="SUPFAM" id="SSF75632">
    <property type="entry name" value="Cullin homology domain"/>
    <property type="match status" value="1"/>
</dbReference>
<dbReference type="EMBL" id="DS113889">
    <property type="protein sequence ID" value="EAX93850.1"/>
    <property type="molecule type" value="Genomic_DNA"/>
</dbReference>
<evidence type="ECO:0000256" key="1">
    <source>
        <dbReference type="PROSITE-ProRule" id="PRU00330"/>
    </source>
</evidence>
<name>A2FML2_TRIV3</name>
<dbReference type="FunCoup" id="A2FML2">
    <property type="interactions" value="535"/>
</dbReference>
<dbReference type="InterPro" id="IPR059120">
    <property type="entry name" value="Cullin-like_AB"/>
</dbReference>
<dbReference type="InterPro" id="IPR016158">
    <property type="entry name" value="Cullin_homology"/>
</dbReference>
<dbReference type="InterPro" id="IPR044554">
    <property type="entry name" value="ANAPC2"/>
</dbReference>
<dbReference type="VEuPathDB" id="TrichDB:TVAGG3_0308630"/>
<dbReference type="PANTHER" id="PTHR45957">
    <property type="entry name" value="ANAPHASE-PROMOTING COMPLEX SUBUNIT 2"/>
    <property type="match status" value="1"/>
</dbReference>
<dbReference type="Gene3D" id="3.30.230.130">
    <property type="entry name" value="Cullin, Chain C, Domain 2"/>
    <property type="match status" value="1"/>
</dbReference>
<feature type="compositionally biased region" description="Polar residues" evidence="2">
    <location>
        <begin position="309"/>
        <end position="318"/>
    </location>
</feature>
<comment type="similarity">
    <text evidence="1">Belongs to the cullin family.</text>
</comment>
<protein>
    <recommendedName>
        <fullName evidence="3">Cullin family profile domain-containing protein</fullName>
    </recommendedName>
</protein>
<evidence type="ECO:0000259" key="3">
    <source>
        <dbReference type="PROSITE" id="PS50069"/>
    </source>
</evidence>
<evidence type="ECO:0000256" key="2">
    <source>
        <dbReference type="SAM" id="MobiDB-lite"/>
    </source>
</evidence>
<feature type="domain" description="Cullin family profile" evidence="3">
    <location>
        <begin position="330"/>
        <end position="550"/>
    </location>
</feature>
<dbReference type="Proteomes" id="UP000001542">
    <property type="component" value="Unassembled WGS sequence"/>
</dbReference>
<dbReference type="PANTHER" id="PTHR45957:SF1">
    <property type="entry name" value="ANAPHASE-PROMOTING COMPLEX SUBUNIT 2"/>
    <property type="match status" value="1"/>
</dbReference>
<feature type="region of interest" description="Disordered" evidence="2">
    <location>
        <begin position="309"/>
        <end position="338"/>
    </location>
</feature>
<organism evidence="4 5">
    <name type="scientific">Trichomonas vaginalis (strain ATCC PRA-98 / G3)</name>
    <dbReference type="NCBI Taxonomy" id="412133"/>
    <lineage>
        <taxon>Eukaryota</taxon>
        <taxon>Metamonada</taxon>
        <taxon>Parabasalia</taxon>
        <taxon>Trichomonadida</taxon>
        <taxon>Trichomonadidae</taxon>
        <taxon>Trichomonas</taxon>
    </lineage>
</organism>
<reference evidence="4" key="1">
    <citation type="submission" date="2006-10" db="EMBL/GenBank/DDBJ databases">
        <authorList>
            <person name="Amadeo P."/>
            <person name="Zhao Q."/>
            <person name="Wortman J."/>
            <person name="Fraser-Liggett C."/>
            <person name="Carlton J."/>
        </authorList>
    </citation>
    <scope>NUCLEOTIDE SEQUENCE</scope>
    <source>
        <strain evidence="4">G3</strain>
    </source>
</reference>
<dbReference type="SMART" id="SM00182">
    <property type="entry name" value="CULLIN"/>
    <property type="match status" value="1"/>
</dbReference>
<dbReference type="Pfam" id="PF25773">
    <property type="entry name" value="TPR_ANAPC2"/>
    <property type="match status" value="1"/>
</dbReference>
<dbReference type="InterPro" id="IPR057975">
    <property type="entry name" value="TPR_ANAPC2"/>
</dbReference>
<dbReference type="GO" id="GO:0070979">
    <property type="term" value="P:protein K11-linked ubiquitination"/>
    <property type="evidence" value="ECO:0000318"/>
    <property type="project" value="GO_Central"/>
</dbReference>
<dbReference type="OrthoDB" id="5581181at2759"/>
<evidence type="ECO:0000313" key="4">
    <source>
        <dbReference type="EMBL" id="EAX93850.1"/>
    </source>
</evidence>
<proteinExistence type="inferred from homology"/>
<accession>A2FML2</accession>
<dbReference type="InParanoid" id="A2FML2"/>
<dbReference type="eggNOG" id="KOG2165">
    <property type="taxonomic scope" value="Eukaryota"/>
</dbReference>
<sequence length="683" mass="77591">MQEILPLILSLEPDNIKSVLTNYRDNENYKLFTRLFLVQVRNSISKLLKEEDYGSISIAAQKTFDKMKGLMEVVKPIDEDLEQEIVTLIRSLLIHKYPYGMQEFESKDLDSILEISDPKFKALFSCGLKQYLSEIVLNKILDQCKEKINEFNDEYEVSVLSATMKTLSDNIFLFSDKFPELSNKLPSMKATIYSLVVDFRAKQIFDIVASYPDSTPSLYDLRESCLHAHAHKKVAQIATEIFCNRLLHLGASTTDIVTQYISAIQALNIVDESGGLTRAISPPIQSYLTTRPDLLTTIVEKILEDNTLMDNSRPSAQKPNDDDVLREASAQRELDEKWNPEPLHSHIRDLQSLVRDASDSDALALLLNVYGSISSFVSQLEREIAARVESRPGYNFDSEVRAIEILKRRFGAQIFLNCEVILQDVADSKRLQQGSGVMHFQPLVASHMYWPELNGDEFTLPQGLAEEVSAFEKEFDRVRKQRKLKWYHTIGCVEIVLDFDDDETLSITVPPLAAATIALFNDKTEFDTSYVSKKLSISKRAAEHAISFWMSGGVIVRGSSEGSFRMSSKKPAAAVELAESARSDMIGLLFEEKKNPEEEENGEEEEDFSSPVVLSKRLRPFALTILQARPREKFTIDSYYSLLMRFVRIPKLRIEKAEFLKIIPIWVSENMITVDGENVALVK</sequence>
<reference evidence="4" key="2">
    <citation type="journal article" date="2007" name="Science">
        <title>Draft genome sequence of the sexually transmitted pathogen Trichomonas vaginalis.</title>
        <authorList>
            <person name="Carlton J.M."/>
            <person name="Hirt R.P."/>
            <person name="Silva J.C."/>
            <person name="Delcher A.L."/>
            <person name="Schatz M."/>
            <person name="Zhao Q."/>
            <person name="Wortman J.R."/>
            <person name="Bidwell S.L."/>
            <person name="Alsmark U.C.M."/>
            <person name="Besteiro S."/>
            <person name="Sicheritz-Ponten T."/>
            <person name="Noel C.J."/>
            <person name="Dacks J.B."/>
            <person name="Foster P.G."/>
            <person name="Simillion C."/>
            <person name="Van de Peer Y."/>
            <person name="Miranda-Saavedra D."/>
            <person name="Barton G.J."/>
            <person name="Westrop G.D."/>
            <person name="Mueller S."/>
            <person name="Dessi D."/>
            <person name="Fiori P.L."/>
            <person name="Ren Q."/>
            <person name="Paulsen I."/>
            <person name="Zhang H."/>
            <person name="Bastida-Corcuera F.D."/>
            <person name="Simoes-Barbosa A."/>
            <person name="Brown M.T."/>
            <person name="Hayes R.D."/>
            <person name="Mukherjee M."/>
            <person name="Okumura C.Y."/>
            <person name="Schneider R."/>
            <person name="Smith A.J."/>
            <person name="Vanacova S."/>
            <person name="Villalvazo M."/>
            <person name="Haas B.J."/>
            <person name="Pertea M."/>
            <person name="Feldblyum T.V."/>
            <person name="Utterback T.R."/>
            <person name="Shu C.L."/>
            <person name="Osoegawa K."/>
            <person name="de Jong P.J."/>
            <person name="Hrdy I."/>
            <person name="Horvathova L."/>
            <person name="Zubacova Z."/>
            <person name="Dolezal P."/>
            <person name="Malik S.B."/>
            <person name="Logsdon J.M. Jr."/>
            <person name="Henze K."/>
            <person name="Gupta A."/>
            <person name="Wang C.C."/>
            <person name="Dunne R.L."/>
            <person name="Upcroft J.A."/>
            <person name="Upcroft P."/>
            <person name="White O."/>
            <person name="Salzberg S.L."/>
            <person name="Tang P."/>
            <person name="Chiu C.-H."/>
            <person name="Lee Y.-S."/>
            <person name="Embley T.M."/>
            <person name="Coombs G.H."/>
            <person name="Mottram J.C."/>
            <person name="Tachezy J."/>
            <person name="Fraser-Liggett C.M."/>
            <person name="Johnson P.J."/>
        </authorList>
    </citation>
    <scope>NUCLEOTIDE SEQUENCE [LARGE SCALE GENOMIC DNA]</scope>
    <source>
        <strain evidence="4">G3</strain>
    </source>
</reference>